<feature type="chain" id="PRO_5003658872" description="Secreted protein" evidence="1">
    <location>
        <begin position="23"/>
        <end position="193"/>
    </location>
</feature>
<evidence type="ECO:0000313" key="2">
    <source>
        <dbReference type="EMBL" id="CCH58634.1"/>
    </source>
</evidence>
<dbReference type="AlphaFoldDB" id="I2GWY2"/>
<dbReference type="KEGG" id="tbl:TBLA_0A08450"/>
<dbReference type="InParanoid" id="I2GWY2"/>
<name>I2GWY2_HENB6</name>
<reference evidence="2 3" key="1">
    <citation type="journal article" date="2011" name="Proc. Natl. Acad. Sci. U.S.A.">
        <title>Evolutionary erosion of yeast sex chromosomes by mating-type switching accidents.</title>
        <authorList>
            <person name="Gordon J.L."/>
            <person name="Armisen D."/>
            <person name="Proux-Wera E."/>
            <person name="Oheigeartaigh S.S."/>
            <person name="Byrne K.P."/>
            <person name="Wolfe K.H."/>
        </authorList>
    </citation>
    <scope>NUCLEOTIDE SEQUENCE [LARGE SCALE GENOMIC DNA]</scope>
    <source>
        <strain evidence="3">ATCC 34711 / CBS 6284 / DSM 70876 / NBRC 10599 / NRRL Y-10934 / UCD 77-7</strain>
    </source>
</reference>
<evidence type="ECO:0000256" key="1">
    <source>
        <dbReference type="SAM" id="SignalP"/>
    </source>
</evidence>
<dbReference type="EMBL" id="HE806316">
    <property type="protein sequence ID" value="CCH58634.1"/>
    <property type="molecule type" value="Genomic_DNA"/>
</dbReference>
<protein>
    <recommendedName>
        <fullName evidence="4">Secreted protein</fullName>
    </recommendedName>
</protein>
<gene>
    <name evidence="2" type="primary">TBLA0A08450</name>
    <name evidence="2" type="ORF">TBLA_0A08450</name>
</gene>
<keyword evidence="3" id="KW-1185">Reference proteome</keyword>
<dbReference type="HOGENOM" id="CLU_1409667_0_0_1"/>
<dbReference type="Proteomes" id="UP000002866">
    <property type="component" value="Chromosome 1"/>
</dbReference>
<evidence type="ECO:0008006" key="4">
    <source>
        <dbReference type="Google" id="ProtNLM"/>
    </source>
</evidence>
<sequence>MPLAKPQTASFFFVALLAGLFARCPLIETRMEIDTEMNTVTDTVIKTGPENLPRIDAATMPAAPTLRCSERVLQPRPPRRTPCQLTVSHQHVARSGAEYYEASHTQPHMCLRMPLSPVDPAPENDVGPDATLHACAAFCAPIPLEFRRALRLALGRTSRSGNHPRRCAFSLRARRITQCTDGGTSPSNIHQYK</sequence>
<feature type="signal peptide" evidence="1">
    <location>
        <begin position="1"/>
        <end position="22"/>
    </location>
</feature>
<dbReference type="RefSeq" id="XP_004178153.1">
    <property type="nucleotide sequence ID" value="XM_004178105.1"/>
</dbReference>
<proteinExistence type="predicted"/>
<accession>I2GWY2</accession>
<evidence type="ECO:0000313" key="3">
    <source>
        <dbReference type="Proteomes" id="UP000002866"/>
    </source>
</evidence>
<dbReference type="GeneID" id="14493624"/>
<organism evidence="2 3">
    <name type="scientific">Henningerozyma blattae (strain ATCC 34711 / CBS 6284 / DSM 70876 / NBRC 10599 / NRRL Y-10934 / UCD 77-7)</name>
    <name type="common">Yeast</name>
    <name type="synonym">Tetrapisispora blattae</name>
    <dbReference type="NCBI Taxonomy" id="1071380"/>
    <lineage>
        <taxon>Eukaryota</taxon>
        <taxon>Fungi</taxon>
        <taxon>Dikarya</taxon>
        <taxon>Ascomycota</taxon>
        <taxon>Saccharomycotina</taxon>
        <taxon>Saccharomycetes</taxon>
        <taxon>Saccharomycetales</taxon>
        <taxon>Saccharomycetaceae</taxon>
        <taxon>Henningerozyma</taxon>
    </lineage>
</organism>
<keyword evidence="1" id="KW-0732">Signal</keyword>